<accession>A0A5M3WZ30</accession>
<feature type="transmembrane region" description="Helical" evidence="1">
    <location>
        <begin position="374"/>
        <end position="393"/>
    </location>
</feature>
<dbReference type="AlphaFoldDB" id="A0A5M3WZ30"/>
<dbReference type="EMBL" id="BLAE01000056">
    <property type="protein sequence ID" value="GES14224.1"/>
    <property type="molecule type" value="Genomic_DNA"/>
</dbReference>
<evidence type="ECO:0000313" key="2">
    <source>
        <dbReference type="EMBL" id="GES14224.1"/>
    </source>
</evidence>
<dbReference type="Proteomes" id="UP000331127">
    <property type="component" value="Unassembled WGS sequence"/>
</dbReference>
<keyword evidence="3" id="KW-1185">Reference proteome</keyword>
<organism evidence="2 3">
    <name type="scientific">Acrocarpospora macrocephala</name>
    <dbReference type="NCBI Taxonomy" id="150177"/>
    <lineage>
        <taxon>Bacteria</taxon>
        <taxon>Bacillati</taxon>
        <taxon>Actinomycetota</taxon>
        <taxon>Actinomycetes</taxon>
        <taxon>Streptosporangiales</taxon>
        <taxon>Streptosporangiaceae</taxon>
        <taxon>Acrocarpospora</taxon>
    </lineage>
</organism>
<gene>
    <name evidence="2" type="ORF">Amac_078210</name>
</gene>
<comment type="caution">
    <text evidence="2">The sequence shown here is derived from an EMBL/GenBank/DDBJ whole genome shotgun (WGS) entry which is preliminary data.</text>
</comment>
<proteinExistence type="predicted"/>
<sequence length="405" mass="42726">MSIDGINVRLLIRDQTPRRSPISSIADKLLDAARQELGYRVEHGQKSKYGAWYAEGTSAGFANAPWCDSFVSWAAGTAGVSKSVGKFAHTPDHQAWFKTQNAWATRPQPGAVAFLKKHAQVGIVEEAASGKVTTIEALHGKVQRVTRPESEFSGYGVPKQVQTPLFKGSTTASYFWDDGSGINGDTGSPASGKPMQKGLAASPSWPMGTEGYVIHNGRKADFFVGDRGPGVPSGSGVMLDLDGKTFAELTGSSWNSSNLTVSGGEGHIKIEYVITKWGSGLGKKGAPAPFSTGAYNMRDSSPPKPPTPKFPTPKVSEVTKICASTPDKSPVTTKKIANTETSADIGTSANTMTTVGTATPAIQNAANEIPTHELPIPGIAAALIVFAAATAGFRHYTRPRGRHRG</sequence>
<evidence type="ECO:0000313" key="3">
    <source>
        <dbReference type="Proteomes" id="UP000331127"/>
    </source>
</evidence>
<keyword evidence="1" id="KW-0812">Transmembrane</keyword>
<protein>
    <submittedName>
        <fullName evidence="2">Uncharacterized protein</fullName>
    </submittedName>
</protein>
<keyword evidence="1" id="KW-0472">Membrane</keyword>
<keyword evidence="1" id="KW-1133">Transmembrane helix</keyword>
<name>A0A5M3WZ30_9ACTN</name>
<reference evidence="2 3" key="1">
    <citation type="submission" date="2019-10" db="EMBL/GenBank/DDBJ databases">
        <title>Whole genome shotgun sequence of Acrocarpospora macrocephala NBRC 16266.</title>
        <authorList>
            <person name="Ichikawa N."/>
            <person name="Kimura A."/>
            <person name="Kitahashi Y."/>
            <person name="Komaki H."/>
            <person name="Oguchi A."/>
        </authorList>
    </citation>
    <scope>NUCLEOTIDE SEQUENCE [LARGE SCALE GENOMIC DNA]</scope>
    <source>
        <strain evidence="2 3">NBRC 16266</strain>
    </source>
</reference>
<evidence type="ECO:0000256" key="1">
    <source>
        <dbReference type="SAM" id="Phobius"/>
    </source>
</evidence>